<comment type="subcellular location">
    <subcellularLocation>
        <location evidence="1">Cell inner membrane</location>
        <topology evidence="1">Single-pass membrane protein</topology>
    </subcellularLocation>
</comment>
<keyword evidence="6 11" id="KW-0812">Transmembrane</keyword>
<dbReference type="GO" id="GO:0005886">
    <property type="term" value="C:plasma membrane"/>
    <property type="evidence" value="ECO:0007669"/>
    <property type="project" value="UniProtKB-SubCell"/>
</dbReference>
<dbReference type="Proteomes" id="UP000295830">
    <property type="component" value="Unassembled WGS sequence"/>
</dbReference>
<dbReference type="RefSeq" id="WP_133735739.1">
    <property type="nucleotide sequence ID" value="NZ_SOAX01000003.1"/>
</dbReference>
<evidence type="ECO:0000256" key="10">
    <source>
        <dbReference type="PIRNR" id="PIRNR006291"/>
    </source>
</evidence>
<evidence type="ECO:0000256" key="4">
    <source>
        <dbReference type="ARBA" id="ARBA00022475"/>
    </source>
</evidence>
<evidence type="ECO:0000256" key="3">
    <source>
        <dbReference type="ARBA" id="ARBA00022448"/>
    </source>
</evidence>
<keyword evidence="9 10" id="KW-0472">Membrane</keyword>
<comment type="similarity">
    <text evidence="2 10">Belongs to the GSP M family.</text>
</comment>
<gene>
    <name evidence="12" type="ORF">DES49_1451</name>
</gene>
<keyword evidence="4 10" id="KW-1003">Cell membrane</keyword>
<dbReference type="Pfam" id="PF04612">
    <property type="entry name" value="T2SSM"/>
    <property type="match status" value="1"/>
</dbReference>
<dbReference type="OrthoDB" id="6624834at2"/>
<accession>A0A4V3EQC5</accession>
<proteinExistence type="inferred from homology"/>
<dbReference type="GO" id="GO:0015627">
    <property type="term" value="C:type II protein secretion system complex"/>
    <property type="evidence" value="ECO:0007669"/>
    <property type="project" value="InterPro"/>
</dbReference>
<dbReference type="AlphaFoldDB" id="A0A4V3EQC5"/>
<evidence type="ECO:0000256" key="2">
    <source>
        <dbReference type="ARBA" id="ARBA00010637"/>
    </source>
</evidence>
<keyword evidence="13" id="KW-1185">Reference proteome</keyword>
<keyword evidence="8 11" id="KW-1133">Transmembrane helix</keyword>
<evidence type="ECO:0000256" key="7">
    <source>
        <dbReference type="ARBA" id="ARBA00022927"/>
    </source>
</evidence>
<name>A0A4V3EQC5_9GAMM</name>
<dbReference type="Gene3D" id="3.30.1360.100">
    <property type="entry name" value="General secretion pathway protein M, EpsM"/>
    <property type="match status" value="1"/>
</dbReference>
<feature type="transmembrane region" description="Helical" evidence="11">
    <location>
        <begin position="28"/>
        <end position="46"/>
    </location>
</feature>
<evidence type="ECO:0000256" key="9">
    <source>
        <dbReference type="ARBA" id="ARBA00023136"/>
    </source>
</evidence>
<keyword evidence="5 10" id="KW-0997">Cell inner membrane</keyword>
<evidence type="ECO:0000256" key="6">
    <source>
        <dbReference type="ARBA" id="ARBA00022692"/>
    </source>
</evidence>
<evidence type="ECO:0000256" key="5">
    <source>
        <dbReference type="ARBA" id="ARBA00022519"/>
    </source>
</evidence>
<evidence type="ECO:0000256" key="8">
    <source>
        <dbReference type="ARBA" id="ARBA00022989"/>
    </source>
</evidence>
<organism evidence="12 13">
    <name type="scientific">Halospina denitrificans</name>
    <dbReference type="NCBI Taxonomy" id="332522"/>
    <lineage>
        <taxon>Bacteria</taxon>
        <taxon>Pseudomonadati</taxon>
        <taxon>Pseudomonadota</taxon>
        <taxon>Gammaproteobacteria</taxon>
        <taxon>Halospina</taxon>
    </lineage>
</organism>
<dbReference type="PIRSF" id="PIRSF006291">
    <property type="entry name" value="GspM"/>
    <property type="match status" value="1"/>
</dbReference>
<evidence type="ECO:0000313" key="12">
    <source>
        <dbReference type="EMBL" id="TDT41368.1"/>
    </source>
</evidence>
<reference evidence="12 13" key="1">
    <citation type="submission" date="2019-03" db="EMBL/GenBank/DDBJ databases">
        <title>Genomic Encyclopedia of Type Strains, Phase IV (KMG-IV): sequencing the most valuable type-strain genomes for metagenomic binning, comparative biology and taxonomic classification.</title>
        <authorList>
            <person name="Goeker M."/>
        </authorList>
    </citation>
    <scope>NUCLEOTIDE SEQUENCE [LARGE SCALE GENOMIC DNA]</scope>
    <source>
        <strain evidence="12 13">DSM 15505</strain>
    </source>
</reference>
<dbReference type="SUPFAM" id="SSF103054">
    <property type="entry name" value="General secretion pathway protein M, EpsM"/>
    <property type="match status" value="1"/>
</dbReference>
<dbReference type="InterPro" id="IPR023229">
    <property type="entry name" value="T2SS_M_periplasmic_sf"/>
</dbReference>
<comment type="caution">
    <text evidence="12">The sequence shown here is derived from an EMBL/GenBank/DDBJ whole genome shotgun (WGS) entry which is preliminary data.</text>
</comment>
<keyword evidence="7 10" id="KW-0653">Protein transport</keyword>
<evidence type="ECO:0000256" key="1">
    <source>
        <dbReference type="ARBA" id="ARBA00004377"/>
    </source>
</evidence>
<evidence type="ECO:0000256" key="11">
    <source>
        <dbReference type="SAM" id="Phobius"/>
    </source>
</evidence>
<dbReference type="EMBL" id="SOAX01000003">
    <property type="protein sequence ID" value="TDT41368.1"/>
    <property type="molecule type" value="Genomic_DNA"/>
</dbReference>
<dbReference type="GO" id="GO:0015628">
    <property type="term" value="P:protein secretion by the type II secretion system"/>
    <property type="evidence" value="ECO:0007669"/>
    <property type="project" value="InterPro"/>
</dbReference>
<sequence length="173" mass="19427">MLENLKRMPLVQKLTAQYDQLSSRDQKALQVLALAVAITFAYLFVWRPVAEFRADAQADMESSRELLEWVRSKETAARAVAEMNNEPGQTGSLGDDDLLKTVTDSADKSGMPLQRFEPSGDQTMRIWLEQVPFTDLTQWLAHLESKYGIAVDQASLDRADQPGLVDARITLEI</sequence>
<keyword evidence="3 10" id="KW-0813">Transport</keyword>
<protein>
    <recommendedName>
        <fullName evidence="10">Type II secretion system protein M</fullName>
        <shortName evidence="10">T2SS protein M</shortName>
    </recommendedName>
    <alternativeName>
        <fullName evidence="10">General secretion pathway protein M</fullName>
    </alternativeName>
</protein>
<dbReference type="InterPro" id="IPR007690">
    <property type="entry name" value="T2SS_GspM"/>
</dbReference>
<comment type="function">
    <text evidence="10">Inner membrane component of the type II secretion system required for the energy-dependent secretion of extracellular factors such as proteases and toxins from the periplasm.</text>
</comment>
<evidence type="ECO:0000313" key="13">
    <source>
        <dbReference type="Proteomes" id="UP000295830"/>
    </source>
</evidence>